<keyword evidence="6" id="KW-0862">Zinc</keyword>
<comment type="caution">
    <text evidence="10">The sequence shown here is derived from an EMBL/GenBank/DDBJ whole genome shotgun (WGS) entry which is preliminary data.</text>
</comment>
<protein>
    <submittedName>
        <fullName evidence="10">C2H2 type zinc-finger-domain-containing protein</fullName>
    </submittedName>
</protein>
<dbReference type="PROSITE" id="PS00028">
    <property type="entry name" value="ZINC_FINGER_C2H2_1"/>
    <property type="match status" value="2"/>
</dbReference>
<evidence type="ECO:0000256" key="2">
    <source>
        <dbReference type="ARBA" id="ARBA00022490"/>
    </source>
</evidence>
<dbReference type="SMART" id="SM00451">
    <property type="entry name" value="ZnF_U1"/>
    <property type="match status" value="1"/>
</dbReference>
<dbReference type="AlphaFoldDB" id="A0AAD7AIR6"/>
<comment type="subcellular location">
    <subcellularLocation>
        <location evidence="1">Cytoplasm</location>
    </subcellularLocation>
</comment>
<reference evidence="10" key="1">
    <citation type="submission" date="2023-03" db="EMBL/GenBank/DDBJ databases">
        <title>Massive genome expansion in bonnet fungi (Mycena s.s.) driven by repeated elements and novel gene families across ecological guilds.</title>
        <authorList>
            <consortium name="Lawrence Berkeley National Laboratory"/>
            <person name="Harder C.B."/>
            <person name="Miyauchi S."/>
            <person name="Viragh M."/>
            <person name="Kuo A."/>
            <person name="Thoen E."/>
            <person name="Andreopoulos B."/>
            <person name="Lu D."/>
            <person name="Skrede I."/>
            <person name="Drula E."/>
            <person name="Henrissat B."/>
            <person name="Morin E."/>
            <person name="Kohler A."/>
            <person name="Barry K."/>
            <person name="LaButti K."/>
            <person name="Morin E."/>
            <person name="Salamov A."/>
            <person name="Lipzen A."/>
            <person name="Mereny Z."/>
            <person name="Hegedus B."/>
            <person name="Baldrian P."/>
            <person name="Stursova M."/>
            <person name="Weitz H."/>
            <person name="Taylor A."/>
            <person name="Grigoriev I.V."/>
            <person name="Nagy L.G."/>
            <person name="Martin F."/>
            <person name="Kauserud H."/>
        </authorList>
    </citation>
    <scope>NUCLEOTIDE SEQUENCE</scope>
    <source>
        <strain evidence="10">CBHHK002</strain>
    </source>
</reference>
<organism evidence="10 11">
    <name type="scientific">Mycena albidolilacea</name>
    <dbReference type="NCBI Taxonomy" id="1033008"/>
    <lineage>
        <taxon>Eukaryota</taxon>
        <taxon>Fungi</taxon>
        <taxon>Dikarya</taxon>
        <taxon>Basidiomycota</taxon>
        <taxon>Agaricomycotina</taxon>
        <taxon>Agaricomycetes</taxon>
        <taxon>Agaricomycetidae</taxon>
        <taxon>Agaricales</taxon>
        <taxon>Marasmiineae</taxon>
        <taxon>Mycenaceae</taxon>
        <taxon>Mycena</taxon>
    </lineage>
</organism>
<feature type="region of interest" description="Disordered" evidence="8">
    <location>
        <begin position="283"/>
        <end position="317"/>
    </location>
</feature>
<evidence type="ECO:0000256" key="5">
    <source>
        <dbReference type="ARBA" id="ARBA00022737"/>
    </source>
</evidence>
<feature type="domain" description="C2H2-type" evidence="9">
    <location>
        <begin position="38"/>
        <end position="60"/>
    </location>
</feature>
<name>A0AAD7AIR6_9AGAR</name>
<keyword evidence="5" id="KW-0677">Repeat</keyword>
<gene>
    <name evidence="10" type="ORF">DFH08DRAFT_417069</name>
</gene>
<keyword evidence="4" id="KW-0479">Metal-binding</keyword>
<dbReference type="GO" id="GO:0003676">
    <property type="term" value="F:nucleic acid binding"/>
    <property type="evidence" value="ECO:0007669"/>
    <property type="project" value="InterPro"/>
</dbReference>
<keyword evidence="11" id="KW-1185">Reference proteome</keyword>
<dbReference type="EMBL" id="JARIHO010000006">
    <property type="protein sequence ID" value="KAJ7359777.1"/>
    <property type="molecule type" value="Genomic_DNA"/>
</dbReference>
<evidence type="ECO:0000259" key="9">
    <source>
        <dbReference type="PROSITE" id="PS00028"/>
    </source>
</evidence>
<keyword evidence="10" id="KW-0863">Zinc-finger</keyword>
<dbReference type="InterPro" id="IPR036236">
    <property type="entry name" value="Znf_C2H2_sf"/>
</dbReference>
<evidence type="ECO:0000256" key="6">
    <source>
        <dbReference type="ARBA" id="ARBA00022833"/>
    </source>
</evidence>
<feature type="region of interest" description="Disordered" evidence="8">
    <location>
        <begin position="113"/>
        <end position="139"/>
    </location>
</feature>
<evidence type="ECO:0000256" key="4">
    <source>
        <dbReference type="ARBA" id="ARBA00022723"/>
    </source>
</evidence>
<accession>A0AAD7AIR6</accession>
<dbReference type="GO" id="GO:0005737">
    <property type="term" value="C:cytoplasm"/>
    <property type="evidence" value="ECO:0007669"/>
    <property type="project" value="UniProtKB-SubCell"/>
</dbReference>
<dbReference type="PANTHER" id="PTHR13182:SF8">
    <property type="entry name" value="CYTOPLASMIC 60S SUBUNIT BIOGENESIS FACTOR ZNF622"/>
    <property type="match status" value="1"/>
</dbReference>
<evidence type="ECO:0000256" key="1">
    <source>
        <dbReference type="ARBA" id="ARBA00004496"/>
    </source>
</evidence>
<evidence type="ECO:0000256" key="7">
    <source>
        <dbReference type="ARBA" id="ARBA00034126"/>
    </source>
</evidence>
<dbReference type="SUPFAM" id="SSF57667">
    <property type="entry name" value="beta-beta-alpha zinc fingers"/>
    <property type="match status" value="1"/>
</dbReference>
<evidence type="ECO:0000256" key="3">
    <source>
        <dbReference type="ARBA" id="ARBA00022517"/>
    </source>
</evidence>
<evidence type="ECO:0000313" key="10">
    <source>
        <dbReference type="EMBL" id="KAJ7359777.1"/>
    </source>
</evidence>
<dbReference type="InterPro" id="IPR040025">
    <property type="entry name" value="Znf622/Rei1/Reh1"/>
</dbReference>
<dbReference type="InterPro" id="IPR013087">
    <property type="entry name" value="Znf_C2H2_type"/>
</dbReference>
<proteinExistence type="inferred from homology"/>
<dbReference type="Proteomes" id="UP001218218">
    <property type="component" value="Unassembled WGS sequence"/>
</dbReference>
<keyword evidence="3" id="KW-0690">Ribosome biogenesis</keyword>
<dbReference type="GO" id="GO:0008270">
    <property type="term" value="F:zinc ion binding"/>
    <property type="evidence" value="ECO:0007669"/>
    <property type="project" value="UniProtKB-KW"/>
</dbReference>
<evidence type="ECO:0000313" key="11">
    <source>
        <dbReference type="Proteomes" id="UP001218218"/>
    </source>
</evidence>
<feature type="domain" description="C2H2-type" evidence="9">
    <location>
        <begin position="95"/>
        <end position="115"/>
    </location>
</feature>
<evidence type="ECO:0000256" key="8">
    <source>
        <dbReference type="SAM" id="MobiDB-lite"/>
    </source>
</evidence>
<dbReference type="Pfam" id="PF12756">
    <property type="entry name" value="zf-C2H2_2"/>
    <property type="match status" value="1"/>
</dbReference>
<dbReference type="PANTHER" id="PTHR13182">
    <property type="entry name" value="ZINC FINGER PROTEIN 622"/>
    <property type="match status" value="1"/>
</dbReference>
<dbReference type="InterPro" id="IPR041661">
    <property type="entry name" value="ZN622/Rei1/Reh1_Znf-C2H2"/>
</dbReference>
<keyword evidence="2" id="KW-0963">Cytoplasm</keyword>
<feature type="compositionally biased region" description="Basic and acidic residues" evidence="8">
    <location>
        <begin position="292"/>
        <end position="303"/>
    </location>
</feature>
<comment type="similarity">
    <text evidence="7">Belongs to the REI1 family.</text>
</comment>
<dbReference type="GO" id="GO:0030687">
    <property type="term" value="C:preribosome, large subunit precursor"/>
    <property type="evidence" value="ECO:0007669"/>
    <property type="project" value="TreeGrafter"/>
</dbReference>
<dbReference type="GO" id="GO:0042273">
    <property type="term" value="P:ribosomal large subunit biogenesis"/>
    <property type="evidence" value="ECO:0007669"/>
    <property type="project" value="UniProtKB-ARBA"/>
</dbReference>
<dbReference type="InterPro" id="IPR003604">
    <property type="entry name" value="Matrin/U1-like-C_Znf_C2H2"/>
</dbReference>
<dbReference type="SMART" id="SM00355">
    <property type="entry name" value="ZnF_C2H2"/>
    <property type="match status" value="4"/>
</dbReference>
<sequence>MHAGPKSRRYRWPSRSGDCTHQALRHIQMVTATSSFTCNTCSAVFETNEVQRAHMREPWHLYNLKRRMVSLPPVTLLRYDAQVQNDDAASAELICPTCNKKCASEKLYQRHLGKHTSPENDSASDSDSDDAERSDSDTPDLLPTQCLFCNLATPTIEENVGHMYAKHGLFIPSPEHLTDLTTFLTYLAALVCRYTECLYCGVHKSSRASIQAHMRDKGHCMINADPDSELFEFWEFPGSDHDADSDTSKPRAKQRPSIVKISETELLLPSGAILGARADSAHGRLHPTGVRGDAKRTRAKAIEDGTAAPKPATTSTDRRVAVRGEQGLTGMSEQQRRALMVVEKKMMKREAVARSAQRWVTEQVANRQKFFKPDVPGRKNG</sequence>